<evidence type="ECO:0000256" key="5">
    <source>
        <dbReference type="PIRSR" id="PIRSR600917-52"/>
    </source>
</evidence>
<feature type="domain" description="Sulfatase N-terminal" evidence="7">
    <location>
        <begin position="54"/>
        <end position="401"/>
    </location>
</feature>
<comment type="PTM">
    <text evidence="5">The conversion to 3-oxoalanine (also known as C-formylglycine, FGly), of a serine or cysteine residue in prokaryotes and of a cysteine residue in eukaryotes, is critical for catalytic activity.</text>
</comment>
<dbReference type="RefSeq" id="WP_116631031.1">
    <property type="nucleotide sequence ID" value="NZ_QENU01000001.1"/>
</dbReference>
<comment type="caution">
    <text evidence="8">The sequence shown here is derived from an EMBL/GenBank/DDBJ whole genome shotgun (WGS) entry which is preliminary data.</text>
</comment>
<keyword evidence="3" id="KW-0378">Hydrolase</keyword>
<evidence type="ECO:0000259" key="7">
    <source>
        <dbReference type="Pfam" id="PF00884"/>
    </source>
</evidence>
<dbReference type="OrthoDB" id="9803751at2"/>
<dbReference type="PANTHER" id="PTHR42693">
    <property type="entry name" value="ARYLSULFATASE FAMILY MEMBER"/>
    <property type="match status" value="1"/>
</dbReference>
<dbReference type="InterPro" id="IPR000917">
    <property type="entry name" value="Sulfatase_N"/>
</dbReference>
<accession>A0A2U0TH40</accession>
<feature type="chain" id="PRO_5015464598" evidence="6">
    <location>
        <begin position="26"/>
        <end position="574"/>
    </location>
</feature>
<dbReference type="Proteomes" id="UP000245909">
    <property type="component" value="Unassembled WGS sequence"/>
</dbReference>
<feature type="signal peptide" evidence="6">
    <location>
        <begin position="1"/>
        <end position="25"/>
    </location>
</feature>
<dbReference type="InterPro" id="IPR050738">
    <property type="entry name" value="Sulfatase"/>
</dbReference>
<protein>
    <submittedName>
        <fullName evidence="8">Putative sulfatase</fullName>
    </submittedName>
</protein>
<dbReference type="PROSITE" id="PS00149">
    <property type="entry name" value="SULFATASE_2"/>
    <property type="match status" value="1"/>
</dbReference>
<gene>
    <name evidence="8" type="ORF">C8D76_101269</name>
</gene>
<evidence type="ECO:0000256" key="2">
    <source>
        <dbReference type="ARBA" id="ARBA00022723"/>
    </source>
</evidence>
<sequence length="574" mass="64816">MYQKTKLSLSIVAALSMGFSVVAQANNVKDKGTATNVAFNQKFEPTEYSLKDKPNIILISVDDLGYGQLDYDEKAFDKAVLEKQEVPERYQVALDKAIEAAKMSTPTLRNLQDNGVKLSQGFVAHGVSGPSRAAMMTSRFPARYGIYSNDDAQDGISTEETFLAEILQDHGYETAAIGKWHLCRITNVPVPAEKQTRDYHDNFTTYCDEPFQPQKRGFGYFFGFHASGASYYNSPSLFKNRERAEAKGYITDQFTNEAIEVLKKAGDNPAFIYLAYNAPHIPLEAPAPKEYQIFNTGNSEVDNYYASVYAVDQGVKRIMEELKKQGKDKNTLIFFTSDNGAVIDSPMPMNGQFKGFKGETQHGGVHTPMFVSWPAKLGSQEYTQMVSATDFMPTALAAAGIPIPADLAKKLDGKNLLPYLTGEEKGEPHPYLFWAQPRAFHWDTVNIPFWHNYYKYVTGKSDDYPKNPYMEKKSKFTWTVRDKDWTLHYYVDLVRDKNGKVKLTEDGELPIFEREGKVALYKNGDLMETKELSKENPKVVKMLKAKMNEYLTSAKLPNTENNVPKYQNLLNATK</sequence>
<evidence type="ECO:0000313" key="8">
    <source>
        <dbReference type="EMBL" id="PVX42933.1"/>
    </source>
</evidence>
<evidence type="ECO:0000313" key="9">
    <source>
        <dbReference type="Proteomes" id="UP000245909"/>
    </source>
</evidence>
<dbReference type="Gene3D" id="3.40.720.10">
    <property type="entry name" value="Alkaline Phosphatase, subunit A"/>
    <property type="match status" value="1"/>
</dbReference>
<organism evidence="8 9">
    <name type="scientific">Alitibacter langaaensis DSM 22999</name>
    <dbReference type="NCBI Taxonomy" id="1122935"/>
    <lineage>
        <taxon>Bacteria</taxon>
        <taxon>Pseudomonadati</taxon>
        <taxon>Pseudomonadota</taxon>
        <taxon>Gammaproteobacteria</taxon>
        <taxon>Pasteurellales</taxon>
        <taxon>Pasteurellaceae</taxon>
        <taxon>Alitibacter</taxon>
    </lineage>
</organism>
<dbReference type="Pfam" id="PF00884">
    <property type="entry name" value="Sulfatase"/>
    <property type="match status" value="1"/>
</dbReference>
<dbReference type="PANTHER" id="PTHR42693:SF53">
    <property type="entry name" value="ENDO-4-O-SULFATASE"/>
    <property type="match status" value="1"/>
</dbReference>
<dbReference type="AlphaFoldDB" id="A0A2U0TH40"/>
<proteinExistence type="inferred from homology"/>
<evidence type="ECO:0000256" key="3">
    <source>
        <dbReference type="ARBA" id="ARBA00022801"/>
    </source>
</evidence>
<dbReference type="SUPFAM" id="SSF53649">
    <property type="entry name" value="Alkaline phosphatase-like"/>
    <property type="match status" value="1"/>
</dbReference>
<comment type="similarity">
    <text evidence="1">Belongs to the sulfatase family.</text>
</comment>
<evidence type="ECO:0000256" key="1">
    <source>
        <dbReference type="ARBA" id="ARBA00008779"/>
    </source>
</evidence>
<feature type="modified residue" description="3-oxoalanine (Ser)" evidence="5">
    <location>
        <position position="128"/>
    </location>
</feature>
<dbReference type="GO" id="GO:0046872">
    <property type="term" value="F:metal ion binding"/>
    <property type="evidence" value="ECO:0007669"/>
    <property type="project" value="UniProtKB-KW"/>
</dbReference>
<dbReference type="GO" id="GO:0004065">
    <property type="term" value="F:arylsulfatase activity"/>
    <property type="evidence" value="ECO:0007669"/>
    <property type="project" value="TreeGrafter"/>
</dbReference>
<dbReference type="EMBL" id="QENU01000001">
    <property type="protein sequence ID" value="PVX42933.1"/>
    <property type="molecule type" value="Genomic_DNA"/>
</dbReference>
<evidence type="ECO:0000256" key="4">
    <source>
        <dbReference type="ARBA" id="ARBA00022837"/>
    </source>
</evidence>
<keyword evidence="4" id="KW-0106">Calcium</keyword>
<keyword evidence="9" id="KW-1185">Reference proteome</keyword>
<keyword evidence="2" id="KW-0479">Metal-binding</keyword>
<dbReference type="InterPro" id="IPR024607">
    <property type="entry name" value="Sulfatase_CS"/>
</dbReference>
<keyword evidence="6" id="KW-0732">Signal</keyword>
<reference evidence="8 9" key="1">
    <citation type="submission" date="2018-05" db="EMBL/GenBank/DDBJ databases">
        <title>Genomic Encyclopedia of Type Strains, Phase IV (KMG-IV): sequencing the most valuable type-strain genomes for metagenomic binning, comparative biology and taxonomic classification.</title>
        <authorList>
            <person name="Goeker M."/>
        </authorList>
    </citation>
    <scope>NUCLEOTIDE SEQUENCE [LARGE SCALE GENOMIC DNA]</scope>
    <source>
        <strain evidence="8 9">DSM 22999</strain>
    </source>
</reference>
<dbReference type="InterPro" id="IPR017850">
    <property type="entry name" value="Alkaline_phosphatase_core_sf"/>
</dbReference>
<name>A0A2U0TH40_9PAST</name>
<evidence type="ECO:0000256" key="6">
    <source>
        <dbReference type="SAM" id="SignalP"/>
    </source>
</evidence>